<comment type="cofactor">
    <cofactor evidence="1">
        <name>Zn(2+)</name>
        <dbReference type="ChEBI" id="CHEBI:29105"/>
    </cofactor>
</comment>
<dbReference type="Gene3D" id="3.40.50.300">
    <property type="entry name" value="P-loop containing nucleotide triphosphate hydrolases"/>
    <property type="match status" value="1"/>
</dbReference>
<evidence type="ECO:0000256" key="5">
    <source>
        <dbReference type="ARBA" id="ARBA00022840"/>
    </source>
</evidence>
<evidence type="ECO:0000256" key="6">
    <source>
        <dbReference type="ARBA" id="ARBA00023049"/>
    </source>
</evidence>
<feature type="transmembrane region" description="Helical" evidence="7">
    <location>
        <begin position="7"/>
        <end position="27"/>
    </location>
</feature>
<evidence type="ECO:0000256" key="1">
    <source>
        <dbReference type="ARBA" id="ARBA00001947"/>
    </source>
</evidence>
<proteinExistence type="predicted"/>
<keyword evidence="5" id="KW-0067">ATP-binding</keyword>
<evidence type="ECO:0000256" key="7">
    <source>
        <dbReference type="SAM" id="Phobius"/>
    </source>
</evidence>
<dbReference type="EMBL" id="DWZJ01000038">
    <property type="protein sequence ID" value="HJB13019.1"/>
    <property type="molecule type" value="Genomic_DNA"/>
</dbReference>
<organism evidence="8 9">
    <name type="scientific">Candidatus Oscillibacter excrementigallinarum</name>
    <dbReference type="NCBI Taxonomy" id="2838716"/>
    <lineage>
        <taxon>Bacteria</taxon>
        <taxon>Bacillati</taxon>
        <taxon>Bacillota</taxon>
        <taxon>Clostridia</taxon>
        <taxon>Eubacteriales</taxon>
        <taxon>Oscillospiraceae</taxon>
        <taxon>Oscillibacter</taxon>
    </lineage>
</organism>
<evidence type="ECO:0000256" key="2">
    <source>
        <dbReference type="ARBA" id="ARBA00022723"/>
    </source>
</evidence>
<evidence type="ECO:0000313" key="9">
    <source>
        <dbReference type="Proteomes" id="UP000823824"/>
    </source>
</evidence>
<dbReference type="GO" id="GO:0008237">
    <property type="term" value="F:metallopeptidase activity"/>
    <property type="evidence" value="ECO:0007669"/>
    <property type="project" value="UniProtKB-KW"/>
</dbReference>
<keyword evidence="7" id="KW-1133">Transmembrane helix</keyword>
<feature type="non-terminal residue" evidence="8">
    <location>
        <position position="200"/>
    </location>
</feature>
<evidence type="ECO:0000256" key="3">
    <source>
        <dbReference type="ARBA" id="ARBA00022741"/>
    </source>
</evidence>
<name>A0A9D2LI25_9FIRM</name>
<dbReference type="GO" id="GO:0046872">
    <property type="term" value="F:metal ion binding"/>
    <property type="evidence" value="ECO:0007669"/>
    <property type="project" value="UniProtKB-KW"/>
</dbReference>
<dbReference type="Proteomes" id="UP000823824">
    <property type="component" value="Unassembled WGS sequence"/>
</dbReference>
<evidence type="ECO:0000313" key="8">
    <source>
        <dbReference type="EMBL" id="HJB13019.1"/>
    </source>
</evidence>
<evidence type="ECO:0000256" key="4">
    <source>
        <dbReference type="ARBA" id="ARBA00022833"/>
    </source>
</evidence>
<dbReference type="PANTHER" id="PTHR43655:SF2">
    <property type="entry name" value="AFG3 LIKE MATRIX AAA PEPTIDASE SUBUNIT 2, ISOFORM A"/>
    <property type="match status" value="1"/>
</dbReference>
<keyword evidence="3" id="KW-0547">Nucleotide-binding</keyword>
<keyword evidence="2" id="KW-0479">Metal-binding</keyword>
<keyword evidence="6 8" id="KW-0378">Hydrolase</keyword>
<feature type="transmembrane region" description="Helical" evidence="7">
    <location>
        <begin position="115"/>
        <end position="136"/>
    </location>
</feature>
<protein>
    <submittedName>
        <fullName evidence="8">ATP-dependent zinc metalloprotease FtsH</fullName>
    </submittedName>
</protein>
<keyword evidence="6 8" id="KW-0482">Metalloprotease</keyword>
<comment type="caution">
    <text evidence="8">The sequence shown here is derived from an EMBL/GenBank/DDBJ whole genome shotgun (WGS) entry which is preliminary data.</text>
</comment>
<reference evidence="8" key="1">
    <citation type="journal article" date="2021" name="PeerJ">
        <title>Extensive microbial diversity within the chicken gut microbiome revealed by metagenomics and culture.</title>
        <authorList>
            <person name="Gilroy R."/>
            <person name="Ravi A."/>
            <person name="Getino M."/>
            <person name="Pursley I."/>
            <person name="Horton D.L."/>
            <person name="Alikhan N.F."/>
            <person name="Baker D."/>
            <person name="Gharbi K."/>
            <person name="Hall N."/>
            <person name="Watson M."/>
            <person name="Adriaenssens E.M."/>
            <person name="Foster-Nyarko E."/>
            <person name="Jarju S."/>
            <person name="Secka A."/>
            <person name="Antonio M."/>
            <person name="Oren A."/>
            <person name="Chaudhuri R.R."/>
            <person name="La Ragione R."/>
            <person name="Hildebrand F."/>
            <person name="Pallen M.J."/>
        </authorList>
    </citation>
    <scope>NUCLEOTIDE SEQUENCE</scope>
    <source>
        <strain evidence="8">ChiBcec18-1249</strain>
    </source>
</reference>
<accession>A0A9D2LI25</accession>
<sequence>MTKQTRLSNLSFVLLAIVILLCVNWLWQADNHVDQMEYSQIRQLFLQEKVTGLDIDSDGTLTLELREPLNGNDTVRYELYSFQLFYDDFNDLVQEQYAAGIIQHYDYPEPIRTNWLLELLPFLLVAVVFGLMWYFLVVRAQGGGMGPDKMSKFGSARTRMLTDKDKKVTFDDVAGADEEKEELREIVEFLKDPKKYLSLG</sequence>
<keyword evidence="7" id="KW-0812">Transmembrane</keyword>
<keyword evidence="4" id="KW-0862">Zinc</keyword>
<reference evidence="8" key="2">
    <citation type="submission" date="2021-04" db="EMBL/GenBank/DDBJ databases">
        <authorList>
            <person name="Gilroy R."/>
        </authorList>
    </citation>
    <scope>NUCLEOTIDE SEQUENCE</scope>
    <source>
        <strain evidence="8">ChiBcec18-1249</strain>
    </source>
</reference>
<keyword evidence="7" id="KW-0472">Membrane</keyword>
<dbReference type="GO" id="GO:0005524">
    <property type="term" value="F:ATP binding"/>
    <property type="evidence" value="ECO:0007669"/>
    <property type="project" value="UniProtKB-KW"/>
</dbReference>
<keyword evidence="6 8" id="KW-0645">Protease</keyword>
<dbReference type="InterPro" id="IPR050928">
    <property type="entry name" value="ATP-dep_Zn_Metalloprotease"/>
</dbReference>
<dbReference type="InterPro" id="IPR027417">
    <property type="entry name" value="P-loop_NTPase"/>
</dbReference>
<dbReference type="AlphaFoldDB" id="A0A9D2LI25"/>
<dbReference type="PANTHER" id="PTHR43655">
    <property type="entry name" value="ATP-DEPENDENT PROTEASE"/>
    <property type="match status" value="1"/>
</dbReference>
<gene>
    <name evidence="8" type="ORF">H9787_04840</name>
</gene>